<evidence type="ECO:0000256" key="3">
    <source>
        <dbReference type="ARBA" id="ARBA00022679"/>
    </source>
</evidence>
<protein>
    <submittedName>
        <fullName evidence="6">Uncharacterized protein</fullName>
    </submittedName>
</protein>
<keyword evidence="3" id="KW-0808">Transferase</keyword>
<keyword evidence="2" id="KW-0489">Methyltransferase</keyword>
<dbReference type="SUPFAM" id="SSF53335">
    <property type="entry name" value="S-adenosyl-L-methionine-dependent methyltransferases"/>
    <property type="match status" value="1"/>
</dbReference>
<evidence type="ECO:0000256" key="4">
    <source>
        <dbReference type="ARBA" id="ARBA00022691"/>
    </source>
</evidence>
<dbReference type="SUPFAM" id="SSF81799">
    <property type="entry name" value="Putative methyltransferase TM0872, insert domain"/>
    <property type="match status" value="1"/>
</dbReference>
<dbReference type="InterPro" id="IPR002903">
    <property type="entry name" value="RsmH"/>
</dbReference>
<reference evidence="6" key="1">
    <citation type="submission" date="2023-10" db="EMBL/GenBank/DDBJ databases">
        <authorList>
            <person name="Chen Y."/>
            <person name="Shah S."/>
            <person name="Dougan E. K."/>
            <person name="Thang M."/>
            <person name="Chan C."/>
        </authorList>
    </citation>
    <scope>NUCLEOTIDE SEQUENCE [LARGE SCALE GENOMIC DNA]</scope>
</reference>
<dbReference type="PANTHER" id="PTHR11265">
    <property type="entry name" value="S-ADENOSYL-METHYLTRANSFERASE MRAW"/>
    <property type="match status" value="1"/>
</dbReference>
<proteinExistence type="inferred from homology"/>
<comment type="caution">
    <text evidence="6">The sequence shown here is derived from an EMBL/GenBank/DDBJ whole genome shotgun (WGS) entry which is preliminary data.</text>
</comment>
<dbReference type="Gene3D" id="1.10.150.170">
    <property type="entry name" value="Putative methyltransferase TM0872, insert domain"/>
    <property type="match status" value="1"/>
</dbReference>
<comment type="similarity">
    <text evidence="1">Belongs to the methyltransferase superfamily. RsmH family.</text>
</comment>
<dbReference type="PANTHER" id="PTHR11265:SF0">
    <property type="entry name" value="12S RRNA N4-METHYLCYTIDINE METHYLTRANSFERASE"/>
    <property type="match status" value="1"/>
</dbReference>
<sequence length="336" mass="36608">MPDTEALDLRMNRKQGVPASEWLQSVSVQELSWVLHTYGERANPLIAERAAEAVLATQAERGPYASAEELAVALRKGIGFQRYSSAFPEKVFLNAIRTMFLNSELDQLRKALRGAMDVLVPGGCCVVLTFKGQEREVVCQVASELEDPPYEAFSRLSSERLCELYPLVATDLDYAARLGPLFMRARPSERAENPRVASASIIELHKGIPECMVPPSIFSSVSLSVGERQAGALASRRRRAEPSEATEHWPRPPPGRLLPPPAADRRTTAQHAAPARAAVLRAAAALHGLPPAPRRQRVLQPRRSAPHSDESHVGALPAAVRSSGRAAPVAAPEFEM</sequence>
<feature type="compositionally biased region" description="Pro residues" evidence="5">
    <location>
        <begin position="251"/>
        <end position="262"/>
    </location>
</feature>
<dbReference type="Proteomes" id="UP001189429">
    <property type="component" value="Unassembled WGS sequence"/>
</dbReference>
<keyword evidence="4" id="KW-0949">S-adenosyl-L-methionine</keyword>
<feature type="region of interest" description="Disordered" evidence="5">
    <location>
        <begin position="232"/>
        <end position="274"/>
    </location>
</feature>
<dbReference type="InterPro" id="IPR029063">
    <property type="entry name" value="SAM-dependent_MTases_sf"/>
</dbReference>
<evidence type="ECO:0000256" key="1">
    <source>
        <dbReference type="ARBA" id="ARBA00010396"/>
    </source>
</evidence>
<evidence type="ECO:0000313" key="6">
    <source>
        <dbReference type="EMBL" id="CAK0863620.1"/>
    </source>
</evidence>
<dbReference type="EMBL" id="CAUYUJ010016282">
    <property type="protein sequence ID" value="CAK0863620.1"/>
    <property type="molecule type" value="Genomic_DNA"/>
</dbReference>
<evidence type="ECO:0000256" key="5">
    <source>
        <dbReference type="SAM" id="MobiDB-lite"/>
    </source>
</evidence>
<gene>
    <name evidence="6" type="ORF">PCOR1329_LOCUS51722</name>
</gene>
<feature type="compositionally biased region" description="Basic and acidic residues" evidence="5">
    <location>
        <begin position="240"/>
        <end position="250"/>
    </location>
</feature>
<evidence type="ECO:0000313" key="7">
    <source>
        <dbReference type="Proteomes" id="UP001189429"/>
    </source>
</evidence>
<organism evidence="6 7">
    <name type="scientific">Prorocentrum cordatum</name>
    <dbReference type="NCBI Taxonomy" id="2364126"/>
    <lineage>
        <taxon>Eukaryota</taxon>
        <taxon>Sar</taxon>
        <taxon>Alveolata</taxon>
        <taxon>Dinophyceae</taxon>
        <taxon>Prorocentrales</taxon>
        <taxon>Prorocentraceae</taxon>
        <taxon>Prorocentrum</taxon>
    </lineage>
</organism>
<dbReference type="InterPro" id="IPR023397">
    <property type="entry name" value="SAM-dep_MeTrfase_MraW_recog"/>
</dbReference>
<name>A0ABN9UU64_9DINO</name>
<evidence type="ECO:0000256" key="2">
    <source>
        <dbReference type="ARBA" id="ARBA00022603"/>
    </source>
</evidence>
<accession>A0ABN9UU64</accession>
<feature type="region of interest" description="Disordered" evidence="5">
    <location>
        <begin position="287"/>
        <end position="336"/>
    </location>
</feature>
<dbReference type="Pfam" id="PF01795">
    <property type="entry name" value="Methyltransf_5"/>
    <property type="match status" value="1"/>
</dbReference>
<keyword evidence="7" id="KW-1185">Reference proteome</keyword>